<feature type="region of interest" description="Disordered" evidence="1">
    <location>
        <begin position="670"/>
        <end position="709"/>
    </location>
</feature>
<gene>
    <name evidence="2" type="ORF">DACRYDRAFT_20625</name>
</gene>
<dbReference type="EMBL" id="JH795857">
    <property type="protein sequence ID" value="EJU05079.1"/>
    <property type="molecule type" value="Genomic_DNA"/>
</dbReference>
<dbReference type="HOGENOM" id="CLU_243807_0_0_1"/>
<feature type="region of interest" description="Disordered" evidence="1">
    <location>
        <begin position="22"/>
        <end position="157"/>
    </location>
</feature>
<evidence type="ECO:0000313" key="2">
    <source>
        <dbReference type="EMBL" id="EJU05079.1"/>
    </source>
</evidence>
<evidence type="ECO:0000313" key="3">
    <source>
        <dbReference type="Proteomes" id="UP000030653"/>
    </source>
</evidence>
<name>M5G8K5_DACPD</name>
<reference evidence="2 3" key="1">
    <citation type="journal article" date="2012" name="Science">
        <title>The Paleozoic origin of enzymatic lignin decomposition reconstructed from 31 fungal genomes.</title>
        <authorList>
            <person name="Floudas D."/>
            <person name="Binder M."/>
            <person name="Riley R."/>
            <person name="Barry K."/>
            <person name="Blanchette R.A."/>
            <person name="Henrissat B."/>
            <person name="Martinez A.T."/>
            <person name="Otillar R."/>
            <person name="Spatafora J.W."/>
            <person name="Yadav J.S."/>
            <person name="Aerts A."/>
            <person name="Benoit I."/>
            <person name="Boyd A."/>
            <person name="Carlson A."/>
            <person name="Copeland A."/>
            <person name="Coutinho P.M."/>
            <person name="de Vries R.P."/>
            <person name="Ferreira P."/>
            <person name="Findley K."/>
            <person name="Foster B."/>
            <person name="Gaskell J."/>
            <person name="Glotzer D."/>
            <person name="Gorecki P."/>
            <person name="Heitman J."/>
            <person name="Hesse C."/>
            <person name="Hori C."/>
            <person name="Igarashi K."/>
            <person name="Jurgens J.A."/>
            <person name="Kallen N."/>
            <person name="Kersten P."/>
            <person name="Kohler A."/>
            <person name="Kuees U."/>
            <person name="Kumar T.K.A."/>
            <person name="Kuo A."/>
            <person name="LaButti K."/>
            <person name="Larrondo L.F."/>
            <person name="Lindquist E."/>
            <person name="Ling A."/>
            <person name="Lombard V."/>
            <person name="Lucas S."/>
            <person name="Lundell T."/>
            <person name="Martin R."/>
            <person name="McLaughlin D.J."/>
            <person name="Morgenstern I."/>
            <person name="Morin E."/>
            <person name="Murat C."/>
            <person name="Nagy L.G."/>
            <person name="Nolan M."/>
            <person name="Ohm R.A."/>
            <person name="Patyshakuliyeva A."/>
            <person name="Rokas A."/>
            <person name="Ruiz-Duenas F.J."/>
            <person name="Sabat G."/>
            <person name="Salamov A."/>
            <person name="Samejima M."/>
            <person name="Schmutz J."/>
            <person name="Slot J.C."/>
            <person name="St John F."/>
            <person name="Stenlid J."/>
            <person name="Sun H."/>
            <person name="Sun S."/>
            <person name="Syed K."/>
            <person name="Tsang A."/>
            <person name="Wiebenga A."/>
            <person name="Young D."/>
            <person name="Pisabarro A."/>
            <person name="Eastwood D.C."/>
            <person name="Martin F."/>
            <person name="Cullen D."/>
            <person name="Grigoriev I.V."/>
            <person name="Hibbett D.S."/>
        </authorList>
    </citation>
    <scope>NUCLEOTIDE SEQUENCE [LARGE SCALE GENOMIC DNA]</scope>
    <source>
        <strain evidence="2 3">DJM-731 SS1</strain>
    </source>
</reference>
<feature type="region of interest" description="Disordered" evidence="1">
    <location>
        <begin position="881"/>
        <end position="944"/>
    </location>
</feature>
<keyword evidence="3" id="KW-1185">Reference proteome</keyword>
<feature type="compositionally biased region" description="Polar residues" evidence="1">
    <location>
        <begin position="689"/>
        <end position="709"/>
    </location>
</feature>
<proteinExistence type="predicted"/>
<feature type="compositionally biased region" description="Low complexity" evidence="1">
    <location>
        <begin position="184"/>
        <end position="203"/>
    </location>
</feature>
<organism evidence="2 3">
    <name type="scientific">Dacryopinax primogenitus (strain DJM 731)</name>
    <name type="common">Brown rot fungus</name>
    <dbReference type="NCBI Taxonomy" id="1858805"/>
    <lineage>
        <taxon>Eukaryota</taxon>
        <taxon>Fungi</taxon>
        <taxon>Dikarya</taxon>
        <taxon>Basidiomycota</taxon>
        <taxon>Agaricomycotina</taxon>
        <taxon>Dacrymycetes</taxon>
        <taxon>Dacrymycetales</taxon>
        <taxon>Dacrymycetaceae</taxon>
        <taxon>Dacryopinax</taxon>
    </lineage>
</organism>
<feature type="region of interest" description="Disordered" evidence="1">
    <location>
        <begin position="1231"/>
        <end position="1262"/>
    </location>
</feature>
<dbReference type="STRING" id="1858805.M5G8K5"/>
<protein>
    <submittedName>
        <fullName evidence="2">Uncharacterized protein</fullName>
    </submittedName>
</protein>
<dbReference type="OrthoDB" id="3364889at2759"/>
<feature type="compositionally biased region" description="Polar residues" evidence="1">
    <location>
        <begin position="97"/>
        <end position="140"/>
    </location>
</feature>
<feature type="compositionally biased region" description="Low complexity" evidence="1">
    <location>
        <begin position="293"/>
        <end position="307"/>
    </location>
</feature>
<sequence>MSRPPPSSLAVLLRELKMKKEQVESGNLMPPLMRSLPGGIGDEAERTGGAGDGGRIAGTEDIGGQQTISLGAGSSTTPQTLYPPPASSMPVFRVQTMAPSPTQAVDPNPRTSPVRSNTQSTPNPNPTSHALRNSPPNSIQLPPHQGSLYALRPSTPSPPILQPAENIAYMPFVNPLVTNLTPRIPTPASSSSPTGEGSISPSVPTVPPSAGAWPELPDLQSSAYPTPPAQSQPQPHAQGQQLPPPFTQAQLLPSSLNTHRPALAGQIPPSAHSLPTLSPQVQSQQRPRPRPQSRPQPQSSAGPSKPSSTRRKSASTRTPAGESSLSATRPRGRPNPARTRPPPIVTAQDSDLPWSPESMVTPQAHPTAWGALDAEAQAQAQFQTVSLAEVHARVQAQAQAQGQATGFTVVQIPGVNKRFMSFPLDPAFAKNEVTFTNLYSQLYEPQFALMALNQILRFFSNSLGWYFQSIPWAVVLAEQAMRAATYFRLQSTSQSFQFVNQLLPGIGTLMESLSKYAAAFLNTSTPANEQAPAATYFPSPLRVELWRRYNDLTSAWHEVNSRFDGGPQRAALILRESGRSTFVFANQNAAANWGISQPMPLSVSCGPYLDCIARVTKEEEERYLMGQVQAQQQLHQAQMRQQQRLYFQQDVQNTLQQGHLPGPLSVQTQIQATPSARSSLPLSARGSPAAQSPASLGSHSATPPSSIRIPQNKYIQSPNVPLAQMTPSIATGTVPAGRGQQSGRPAVTRAAPRTQVSHQQIPQTEAQRVIAVMSTHQQAVQAAVAAQGQLPSQIQITQDQFEKLQQLKEAHRRASGEAGTPTETAVPLTDPSGWPESPEPPFPPSVFQPVVNTEGGARPSAGGNVLHLRGTHVDAQRPVEHRAVSGSNQPPGSEVPPGASIPSVMAAPSRSPSQTQFPLKPPLTVPPSQSPETPRSPILTEADARRIREERRKRVEARKQKERQKLVLIDLTTPSPLKIKLEMDEDGSGIKPEASDGPITSPRPKKKRKSDTEVAFHAESSPDAPNSQSNLLGLTIGPQAIVRSSEESGKSSTPSTDNRERERPSLTPATTHSVEEQQWSIWNEPELPALRAFISAQAPGKSAAEIEQYLGSISRKSIKAGKFHLGETRHGDSKSVHVVFRTAQDHVGGQDPAILSAVKSGKLASPNPTDRLEEIGTGDNEVAMERLQTMERPVFMQQASFTEIGQATTSHIETGQQLKVSEKAASVVSPWGPLKQDSAQSSSEEPKGPVYSVSEEQSAEDMQLDKHYPSNLEPRELSPFTPVPSEFEDMEDLEDASTVEPDGLHNASDSENEQEEVELAVAARTMPVSEPPDTPPLDNSVHSSLTPFVESGVHTERTEDDRCKDCVAIMENKTLKLATEHGRFPNFPLPEQQSERWHCFEWDSGPPEPGRIEWNWSFFLTKEETEATRRWAQRFDAFDPTAPHLIIQLGVYNAEQLREHFLQQAEADKPMDVVGIPCSFPPTGLYGMLNDSTDHKFGISLWRHPSAEAIDLSNSVGEGLNKIKINAAKLWEDKTIILERRWPSEEEWDEIVEWYHRGEKMLLDHVSALWNMKLDGEDKIPSASMLAETTTERWWERYKGKTPIVAASSAAVI</sequence>
<feature type="compositionally biased region" description="Polar residues" evidence="1">
    <location>
        <begin position="670"/>
        <end position="681"/>
    </location>
</feature>
<feature type="region of interest" description="Disordered" evidence="1">
    <location>
        <begin position="184"/>
        <end position="356"/>
    </location>
</feature>
<accession>M5G8K5</accession>
<dbReference type="Proteomes" id="UP000030653">
    <property type="component" value="Unassembled WGS sequence"/>
</dbReference>
<feature type="compositionally biased region" description="Pro residues" evidence="1">
    <location>
        <begin position="919"/>
        <end position="929"/>
    </location>
</feature>
<feature type="compositionally biased region" description="Polar residues" evidence="1">
    <location>
        <begin position="1023"/>
        <end position="1032"/>
    </location>
</feature>
<evidence type="ECO:0000256" key="1">
    <source>
        <dbReference type="SAM" id="MobiDB-lite"/>
    </source>
</evidence>
<feature type="compositionally biased region" description="Pro residues" evidence="1">
    <location>
        <begin position="837"/>
        <end position="846"/>
    </location>
</feature>
<dbReference type="RefSeq" id="XP_040631973.1">
    <property type="nucleotide sequence ID" value="XM_040772009.1"/>
</dbReference>
<feature type="region of interest" description="Disordered" evidence="1">
    <location>
        <begin position="808"/>
        <end position="865"/>
    </location>
</feature>
<feature type="region of interest" description="Disordered" evidence="1">
    <location>
        <begin position="983"/>
        <end position="1077"/>
    </location>
</feature>
<feature type="compositionally biased region" description="Polar residues" evidence="1">
    <location>
        <begin position="247"/>
        <end position="258"/>
    </location>
</feature>
<feature type="compositionally biased region" description="Polar residues" evidence="1">
    <location>
        <begin position="64"/>
        <end position="80"/>
    </location>
</feature>
<feature type="region of interest" description="Disordered" evidence="1">
    <location>
        <begin position="735"/>
        <end position="762"/>
    </location>
</feature>
<feature type="compositionally biased region" description="Polar residues" evidence="1">
    <location>
        <begin position="1067"/>
        <end position="1077"/>
    </location>
</feature>
<feature type="compositionally biased region" description="Low complexity" evidence="1">
    <location>
        <begin position="231"/>
        <end position="241"/>
    </location>
</feature>
<dbReference type="GeneID" id="63687071"/>